<dbReference type="InterPro" id="IPR012340">
    <property type="entry name" value="NA-bd_OB-fold"/>
</dbReference>
<dbReference type="GO" id="GO:0009378">
    <property type="term" value="F:four-way junction helicase activity"/>
    <property type="evidence" value="ECO:0007669"/>
    <property type="project" value="InterPro"/>
</dbReference>
<comment type="similarity">
    <text evidence="6">Belongs to the RuvA family.</text>
</comment>
<comment type="subcellular location">
    <subcellularLocation>
        <location evidence="6">Cytoplasm</location>
    </subcellularLocation>
</comment>
<protein>
    <recommendedName>
        <fullName evidence="6">Holliday junction branch migration complex subunit RuvA</fullName>
    </recommendedName>
</protein>
<comment type="subunit">
    <text evidence="6">Homotetramer. Forms an RuvA(8)-RuvB(12)-Holliday junction (HJ) complex. HJ DNA is sandwiched between 2 RuvA tetramers; dsDNA enters through RuvA and exits via RuvB. An RuvB hexamer assembles on each DNA strand where it exits the tetramer. Each RuvB hexamer is contacted by two RuvA subunits (via domain III) on 2 adjacent RuvB subunits; this complex drives branch migration. In the full resolvosome a probable DNA-RuvA(4)-RuvB(12)-RuvC(2) complex forms which resolves the HJ.</text>
</comment>
<accession>A0A968GAT5</accession>
<evidence type="ECO:0000256" key="6">
    <source>
        <dbReference type="HAMAP-Rule" id="MF_00031"/>
    </source>
</evidence>
<keyword evidence="1 6" id="KW-0963">Cytoplasm</keyword>
<dbReference type="SUPFAM" id="SSF47781">
    <property type="entry name" value="RuvA domain 2-like"/>
    <property type="match status" value="1"/>
</dbReference>
<organism evidence="8 9">
    <name type="scientific">Entomospira entomophila</name>
    <dbReference type="NCBI Taxonomy" id="2719988"/>
    <lineage>
        <taxon>Bacteria</taxon>
        <taxon>Pseudomonadati</taxon>
        <taxon>Spirochaetota</taxon>
        <taxon>Spirochaetia</taxon>
        <taxon>Spirochaetales</taxon>
        <taxon>Spirochaetaceae</taxon>
        <taxon>Entomospira</taxon>
    </lineage>
</organism>
<dbReference type="Proteomes" id="UP000711995">
    <property type="component" value="Unassembled WGS sequence"/>
</dbReference>
<dbReference type="EMBL" id="JAATLJ010000001">
    <property type="protein sequence ID" value="NIZ40960.1"/>
    <property type="molecule type" value="Genomic_DNA"/>
</dbReference>
<evidence type="ECO:0000256" key="5">
    <source>
        <dbReference type="ARBA" id="ARBA00023204"/>
    </source>
</evidence>
<dbReference type="InterPro" id="IPR000085">
    <property type="entry name" value="RuvA"/>
</dbReference>
<keyword evidence="4 6" id="KW-0233">DNA recombination</keyword>
<dbReference type="SMART" id="SM00278">
    <property type="entry name" value="HhH1"/>
    <property type="match status" value="2"/>
</dbReference>
<dbReference type="Pfam" id="PF14520">
    <property type="entry name" value="HHH_5"/>
    <property type="match status" value="1"/>
</dbReference>
<keyword evidence="3 6" id="KW-0238">DNA-binding</keyword>
<dbReference type="Gene3D" id="1.10.150.20">
    <property type="entry name" value="5' to 3' exonuclease, C-terminal subdomain"/>
    <property type="match status" value="1"/>
</dbReference>
<dbReference type="Gene3D" id="2.40.50.140">
    <property type="entry name" value="Nucleic acid-binding proteins"/>
    <property type="match status" value="1"/>
</dbReference>
<dbReference type="GO" id="GO:0048476">
    <property type="term" value="C:Holliday junction resolvase complex"/>
    <property type="evidence" value="ECO:0007669"/>
    <property type="project" value="UniProtKB-UniRule"/>
</dbReference>
<dbReference type="GO" id="GO:0000400">
    <property type="term" value="F:four-way junction DNA binding"/>
    <property type="evidence" value="ECO:0007669"/>
    <property type="project" value="UniProtKB-UniRule"/>
</dbReference>
<evidence type="ECO:0000256" key="4">
    <source>
        <dbReference type="ARBA" id="ARBA00023172"/>
    </source>
</evidence>
<gene>
    <name evidence="6 8" type="primary">ruvA</name>
    <name evidence="8" type="ORF">HCT14_05510</name>
</gene>
<keyword evidence="5 6" id="KW-0234">DNA repair</keyword>
<keyword evidence="8" id="KW-0378">Hydrolase</keyword>
<dbReference type="InterPro" id="IPR010994">
    <property type="entry name" value="RuvA_2-like"/>
</dbReference>
<dbReference type="AlphaFoldDB" id="A0A968GAT5"/>
<evidence type="ECO:0000259" key="7">
    <source>
        <dbReference type="SMART" id="SM00278"/>
    </source>
</evidence>
<evidence type="ECO:0000256" key="3">
    <source>
        <dbReference type="ARBA" id="ARBA00023125"/>
    </source>
</evidence>
<feature type="domain" description="Helix-hairpin-helix DNA-binding motif class 1" evidence="7">
    <location>
        <begin position="107"/>
        <end position="126"/>
    </location>
</feature>
<dbReference type="Pfam" id="PF01330">
    <property type="entry name" value="RuvA_N"/>
    <property type="match status" value="1"/>
</dbReference>
<dbReference type="SUPFAM" id="SSF50249">
    <property type="entry name" value="Nucleic acid-binding proteins"/>
    <property type="match status" value="1"/>
</dbReference>
<evidence type="ECO:0000256" key="2">
    <source>
        <dbReference type="ARBA" id="ARBA00022763"/>
    </source>
</evidence>
<keyword evidence="2 6" id="KW-0227">DNA damage</keyword>
<comment type="function">
    <text evidence="6">The RuvA-RuvB-RuvC complex processes Holliday junction (HJ) DNA during genetic recombination and DNA repair, while the RuvA-RuvB complex plays an important role in the rescue of blocked DNA replication forks via replication fork reversal (RFR). RuvA specifically binds to HJ cruciform DNA, conferring on it an open structure. The RuvB hexamer acts as an ATP-dependent pump, pulling dsDNA into and through the RuvAB complex. HJ branch migration allows RuvC to scan DNA until it finds its consensus sequence, where it cleaves and resolves the cruciform DNA.</text>
</comment>
<dbReference type="RefSeq" id="WP_167700547.1">
    <property type="nucleotide sequence ID" value="NZ_CP118174.1"/>
</dbReference>
<dbReference type="GO" id="GO:0005737">
    <property type="term" value="C:cytoplasm"/>
    <property type="evidence" value="ECO:0007669"/>
    <property type="project" value="UniProtKB-SubCell"/>
</dbReference>
<evidence type="ECO:0000313" key="8">
    <source>
        <dbReference type="EMBL" id="NIZ40960.1"/>
    </source>
</evidence>
<reference evidence="8 9" key="1">
    <citation type="submission" date="2020-03" db="EMBL/GenBank/DDBJ databases">
        <title>Spirochaetal bacteria isolated from arthropods constitute a novel genus Entomospira genus novum within the order Spirochaetales.</title>
        <authorList>
            <person name="Grana-Miraglia L."/>
            <person name="Sikutova S."/>
            <person name="Fingerle V."/>
            <person name="Sing A."/>
            <person name="Castillo-Ramirez S."/>
            <person name="Margos G."/>
            <person name="Rudolf I."/>
        </authorList>
    </citation>
    <scope>NUCLEOTIDE SEQUENCE [LARGE SCALE GENOMIC DNA]</scope>
    <source>
        <strain evidence="8 9">BR193</strain>
    </source>
</reference>
<evidence type="ECO:0000313" key="9">
    <source>
        <dbReference type="Proteomes" id="UP000711995"/>
    </source>
</evidence>
<dbReference type="HAMAP" id="MF_00031">
    <property type="entry name" value="DNA_HJ_migration_RuvA"/>
    <property type="match status" value="1"/>
</dbReference>
<dbReference type="InterPro" id="IPR003583">
    <property type="entry name" value="Hlx-hairpin-Hlx_DNA-bd_motif"/>
</dbReference>
<dbReference type="GO" id="GO:0006310">
    <property type="term" value="P:DNA recombination"/>
    <property type="evidence" value="ECO:0007669"/>
    <property type="project" value="UniProtKB-UniRule"/>
</dbReference>
<dbReference type="InterPro" id="IPR013849">
    <property type="entry name" value="DNA_helicase_Holl-junc_RuvA_I"/>
</dbReference>
<dbReference type="GO" id="GO:0006281">
    <property type="term" value="P:DNA repair"/>
    <property type="evidence" value="ECO:0007669"/>
    <property type="project" value="UniProtKB-UniRule"/>
</dbReference>
<proteinExistence type="inferred from homology"/>
<evidence type="ECO:0000256" key="1">
    <source>
        <dbReference type="ARBA" id="ARBA00022490"/>
    </source>
</evidence>
<keyword evidence="9" id="KW-1185">Reference proteome</keyword>
<comment type="caution">
    <text evidence="6">Lacks conserved residue(s) required for the propagation of feature annotation.</text>
</comment>
<dbReference type="NCBIfam" id="TIGR00084">
    <property type="entry name" value="ruvA"/>
    <property type="match status" value="1"/>
</dbReference>
<comment type="caution">
    <text evidence="8">The sequence shown here is derived from an EMBL/GenBank/DDBJ whole genome shotgun (WGS) entry which is preliminary data.</text>
</comment>
<feature type="domain" description="Helix-hairpin-helix DNA-binding motif class 1" evidence="7">
    <location>
        <begin position="74"/>
        <end position="91"/>
    </location>
</feature>
<comment type="domain">
    <text evidence="6">Has three domains with a flexible linker between the domains II and III and assumes an 'L' shape. Domain III is highly mobile and contacts RuvB.</text>
</comment>
<dbReference type="GO" id="GO:0016787">
    <property type="term" value="F:hydrolase activity"/>
    <property type="evidence" value="ECO:0007669"/>
    <property type="project" value="UniProtKB-KW"/>
</dbReference>
<dbReference type="GO" id="GO:0005524">
    <property type="term" value="F:ATP binding"/>
    <property type="evidence" value="ECO:0007669"/>
    <property type="project" value="InterPro"/>
</dbReference>
<feature type="region of interest" description="Domain III" evidence="6">
    <location>
        <begin position="147"/>
        <end position="195"/>
    </location>
</feature>
<sequence>MIHSIVGTVTNLQPDGIHFQVGAIEWHLLASQQTLNALHIGEDLKLYTYLHHKEDTMQLFAFKEKRERDIFFHLIKVDGVGPKAALKILGFFTPVMFQEAIEAPDIKLLAKAPGLGAKTAQKIMLALKGKLDFQALNTTSSGSPTVVSNDDLLPPLVAMGFDRKTAQNTLQEVRSELGAEATEAEILRITITRLS</sequence>
<name>A0A968GAT5_9SPIO</name>